<accession>A0A2A9CR51</accession>
<evidence type="ECO:0000313" key="2">
    <source>
        <dbReference type="Proteomes" id="UP000226079"/>
    </source>
</evidence>
<dbReference type="Proteomes" id="UP000226079">
    <property type="component" value="Unassembled WGS sequence"/>
</dbReference>
<comment type="caution">
    <text evidence="1">The sequence shown here is derived from an EMBL/GenBank/DDBJ whole genome shotgun (WGS) entry which is preliminary data.</text>
</comment>
<evidence type="ECO:0000313" key="1">
    <source>
        <dbReference type="EMBL" id="PFG16848.1"/>
    </source>
</evidence>
<reference evidence="1 2" key="1">
    <citation type="submission" date="2017-10" db="EMBL/GenBank/DDBJ databases">
        <title>Sequencing the genomes of 1000 actinobacteria strains.</title>
        <authorList>
            <person name="Klenk H.-P."/>
        </authorList>
    </citation>
    <scope>NUCLEOTIDE SEQUENCE [LARGE SCALE GENOMIC DNA]</scope>
    <source>
        <strain evidence="1 2">DSM 15597</strain>
    </source>
</reference>
<sequence length="367" mass="40358">MERALAVARVFDEFPYLRPRRVGGDPARIKVTPSMEAVVEATGLPIDWLTVRRDEGDAMEFGEIDLSPGRGGWVGEQEDGEWAFSLTGHRIEQRWEADTVAESAAIAAVAAFFEGMVVAMDAAYGCVTPGLWRPRPLHTVVEAELPGVFWLNYFGPAFVGARPELATIVGARTLRTGGVLVQTSSEPWQPYEVGIPAWQSPLRAVFGAAVFEWVRPNPALPTIDEHVSASPGTQEMPWVAWQATKAANDRTRKHTAASKRLAAASLGRAQPTLPDDAVEWSTSFDLDDWREFARYLTRKLRGDLTTAIGKAVISVITTAPVDEEDSIILDTQLGPIRLGWFMDDEDVVDLYIWGPPLVSDLCDAWLA</sequence>
<keyword evidence="2" id="KW-1185">Reference proteome</keyword>
<proteinExistence type="predicted"/>
<dbReference type="AlphaFoldDB" id="A0A2A9CR51"/>
<name>A0A2A9CR51_9ACTN</name>
<protein>
    <submittedName>
        <fullName evidence="1">Uncharacterized protein</fullName>
    </submittedName>
</protein>
<organism evidence="1 2">
    <name type="scientific">Propionicimonas paludicola</name>
    <dbReference type="NCBI Taxonomy" id="185243"/>
    <lineage>
        <taxon>Bacteria</taxon>
        <taxon>Bacillati</taxon>
        <taxon>Actinomycetota</taxon>
        <taxon>Actinomycetes</taxon>
        <taxon>Propionibacteriales</taxon>
        <taxon>Nocardioidaceae</taxon>
        <taxon>Propionicimonas</taxon>
    </lineage>
</organism>
<dbReference type="EMBL" id="PDJC01000001">
    <property type="protein sequence ID" value="PFG16848.1"/>
    <property type="molecule type" value="Genomic_DNA"/>
</dbReference>
<gene>
    <name evidence="1" type="ORF">ATK74_1403</name>
</gene>